<feature type="compositionally biased region" description="Basic residues" evidence="1">
    <location>
        <begin position="172"/>
        <end position="232"/>
    </location>
</feature>
<feature type="compositionally biased region" description="Acidic residues" evidence="1">
    <location>
        <begin position="107"/>
        <end position="155"/>
    </location>
</feature>
<name>A0ABY6PGC8_9ACTN</name>
<accession>A0ABY6PGC8</accession>
<gene>
    <name evidence="2" type="ORF">OJ254_22120</name>
</gene>
<organism evidence="2 3">
    <name type="scientific">Streptomyces endophytica</name>
    <dbReference type="NCBI Taxonomy" id="2991496"/>
    <lineage>
        <taxon>Bacteria</taxon>
        <taxon>Bacillati</taxon>
        <taxon>Actinomycetota</taxon>
        <taxon>Actinomycetes</taxon>
        <taxon>Kitasatosporales</taxon>
        <taxon>Streptomycetaceae</taxon>
        <taxon>Streptomyces</taxon>
    </lineage>
</organism>
<dbReference type="RefSeq" id="WP_265363721.1">
    <property type="nucleotide sequence ID" value="NZ_CP110636.1"/>
</dbReference>
<protein>
    <submittedName>
        <fullName evidence="2">Histone protein</fullName>
    </submittedName>
</protein>
<feature type="compositionally biased region" description="Basic and acidic residues" evidence="1">
    <location>
        <begin position="156"/>
        <end position="168"/>
    </location>
</feature>
<feature type="region of interest" description="Disordered" evidence="1">
    <location>
        <begin position="97"/>
        <end position="232"/>
    </location>
</feature>
<dbReference type="Proteomes" id="UP001164959">
    <property type="component" value="Chromosome"/>
</dbReference>
<keyword evidence="3" id="KW-1185">Reference proteome</keyword>
<sequence>MNERTKIMLAAAMAGGYVLGRTKKGRLALTAASYLAGRQSGLDPRQLVSDSVRRLGEIPQVAELGDQLRGEVMGAGRKALAAATTRQLTSLAETLQDRTRRLQLGPEEYEDEEEEEYEEEPSDEEEEEEEPEEGEEEGEYEDEEEEPEEEEEEEEERPRGGARAERAPAKKSPPKRAPAKKTAAKKAAKKAPAKKAAAKKAPAGKKTAKAAKKAPAKKSAAKKTASRGRGGR</sequence>
<evidence type="ECO:0000256" key="1">
    <source>
        <dbReference type="SAM" id="MobiDB-lite"/>
    </source>
</evidence>
<proteinExistence type="predicted"/>
<evidence type="ECO:0000313" key="2">
    <source>
        <dbReference type="EMBL" id="UZJ32480.1"/>
    </source>
</evidence>
<reference evidence="2" key="1">
    <citation type="submission" date="2022-11" db="EMBL/GenBank/DDBJ databases">
        <title>Identification and genomic analyses of a novel endophytic actinobacterium Streptomyces endophytica sp. nov. with potential for biocontrol of Yam anthracnose.</title>
        <authorList>
            <person name="Huang X."/>
        </authorList>
    </citation>
    <scope>NUCLEOTIDE SEQUENCE</scope>
    <source>
        <strain evidence="2">HNM0140</strain>
    </source>
</reference>
<evidence type="ECO:0000313" key="3">
    <source>
        <dbReference type="Proteomes" id="UP001164959"/>
    </source>
</evidence>
<dbReference type="EMBL" id="CP110636">
    <property type="protein sequence ID" value="UZJ32480.1"/>
    <property type="molecule type" value="Genomic_DNA"/>
</dbReference>